<evidence type="ECO:0000313" key="7">
    <source>
        <dbReference type="EMBL" id="KAG0592084.1"/>
    </source>
</evidence>
<dbReference type="GO" id="GO:0050661">
    <property type="term" value="F:NADP binding"/>
    <property type="evidence" value="ECO:0007669"/>
    <property type="project" value="InterPro"/>
</dbReference>
<evidence type="ECO:0000256" key="3">
    <source>
        <dbReference type="ARBA" id="ARBA00022827"/>
    </source>
</evidence>
<dbReference type="PANTHER" id="PTHR43539:SF78">
    <property type="entry name" value="FLAVIN-CONTAINING MONOOXYGENASE"/>
    <property type="match status" value="1"/>
</dbReference>
<dbReference type="InterPro" id="IPR036188">
    <property type="entry name" value="FAD/NAD-bd_sf"/>
</dbReference>
<comment type="caution">
    <text evidence="7">The sequence shown here is derived from an EMBL/GenBank/DDBJ whole genome shotgun (WGS) entry which is preliminary data.</text>
</comment>
<accession>A0A8T0J851</accession>
<dbReference type="Gene3D" id="3.50.50.60">
    <property type="entry name" value="FAD/NAD(P)-binding domain"/>
    <property type="match status" value="1"/>
</dbReference>
<dbReference type="InterPro" id="IPR050982">
    <property type="entry name" value="Auxin_biosynth/cation_transpt"/>
</dbReference>
<dbReference type="PROSITE" id="PS51257">
    <property type="entry name" value="PROKAR_LIPOPROTEIN"/>
    <property type="match status" value="1"/>
</dbReference>
<keyword evidence="6" id="KW-0503">Monooxygenase</keyword>
<dbReference type="EMBL" id="CM026421">
    <property type="protein sequence ID" value="KAG0592084.1"/>
    <property type="molecule type" value="Genomic_DNA"/>
</dbReference>
<evidence type="ECO:0000256" key="4">
    <source>
        <dbReference type="ARBA" id="ARBA00023002"/>
    </source>
</evidence>
<comment type="cofactor">
    <cofactor evidence="6">
        <name>FAD</name>
        <dbReference type="ChEBI" id="CHEBI:57692"/>
    </cofactor>
</comment>
<keyword evidence="3 6" id="KW-0274">FAD</keyword>
<dbReference type="PRINTS" id="PR00368">
    <property type="entry name" value="FADPNR"/>
</dbReference>
<dbReference type="InterPro" id="IPR020946">
    <property type="entry name" value="Flavin_mOase-like"/>
</dbReference>
<dbReference type="GO" id="GO:0103075">
    <property type="term" value="F:indole-3-pyruvate monooxygenase activity"/>
    <property type="evidence" value="ECO:0007669"/>
    <property type="project" value="UniProtKB-EC"/>
</dbReference>
<dbReference type="PANTHER" id="PTHR43539">
    <property type="entry name" value="FLAVIN-BINDING MONOOXYGENASE-LIKE PROTEIN (AFU_ORTHOLOGUE AFUA_4G09220)"/>
    <property type="match status" value="1"/>
</dbReference>
<dbReference type="Proteomes" id="UP000822688">
    <property type="component" value="Chromosome 1"/>
</dbReference>
<dbReference type="PRINTS" id="PR00469">
    <property type="entry name" value="PNDRDTASEII"/>
</dbReference>
<dbReference type="Pfam" id="PF00743">
    <property type="entry name" value="FMO-like"/>
    <property type="match status" value="1"/>
</dbReference>
<name>A0A8T0J851_CERPU</name>
<protein>
    <recommendedName>
        <fullName evidence="6">Flavin-containing monooxygenase</fullName>
        <ecNumber evidence="6">1.-.-.-</ecNumber>
    </recommendedName>
</protein>
<gene>
    <name evidence="7" type="ORF">KC19_1G223400</name>
</gene>
<dbReference type="AlphaFoldDB" id="A0A8T0J851"/>
<keyword evidence="2 6" id="KW-0285">Flavoprotein</keyword>
<dbReference type="GO" id="GO:0050660">
    <property type="term" value="F:flavin adenine dinucleotide binding"/>
    <property type="evidence" value="ECO:0007669"/>
    <property type="project" value="InterPro"/>
</dbReference>
<dbReference type="SUPFAM" id="SSF51905">
    <property type="entry name" value="FAD/NAD(P)-binding domain"/>
    <property type="match status" value="2"/>
</dbReference>
<dbReference type="EC" id="1.-.-.-" evidence="6"/>
<evidence type="ECO:0000313" key="8">
    <source>
        <dbReference type="Proteomes" id="UP000822688"/>
    </source>
</evidence>
<dbReference type="GO" id="GO:0004499">
    <property type="term" value="F:N,N-dimethylaniline monooxygenase activity"/>
    <property type="evidence" value="ECO:0007669"/>
    <property type="project" value="InterPro"/>
</dbReference>
<evidence type="ECO:0000256" key="2">
    <source>
        <dbReference type="ARBA" id="ARBA00022630"/>
    </source>
</evidence>
<evidence type="ECO:0000256" key="5">
    <source>
        <dbReference type="ARBA" id="ARBA00047707"/>
    </source>
</evidence>
<proteinExistence type="inferred from homology"/>
<comment type="similarity">
    <text evidence="1 6">Belongs to the FMO family.</text>
</comment>
<keyword evidence="4 6" id="KW-0560">Oxidoreductase</keyword>
<evidence type="ECO:0000256" key="6">
    <source>
        <dbReference type="RuleBase" id="RU361177"/>
    </source>
</evidence>
<comment type="catalytic activity">
    <reaction evidence="5">
        <text>indole-3-pyruvate + NADPH + O2 + H(+) = (indol-3-yl)acetate + CO2 + NADP(+) + H2O</text>
        <dbReference type="Rhea" id="RHEA:34331"/>
        <dbReference type="ChEBI" id="CHEBI:15377"/>
        <dbReference type="ChEBI" id="CHEBI:15378"/>
        <dbReference type="ChEBI" id="CHEBI:15379"/>
        <dbReference type="ChEBI" id="CHEBI:16526"/>
        <dbReference type="ChEBI" id="CHEBI:17640"/>
        <dbReference type="ChEBI" id="CHEBI:30854"/>
        <dbReference type="ChEBI" id="CHEBI:57783"/>
        <dbReference type="ChEBI" id="CHEBI:58349"/>
        <dbReference type="EC" id="1.14.13.168"/>
    </reaction>
</comment>
<reference evidence="7" key="1">
    <citation type="submission" date="2020-06" db="EMBL/GenBank/DDBJ databases">
        <title>WGS assembly of Ceratodon purpureus strain R40.</title>
        <authorList>
            <person name="Carey S.B."/>
            <person name="Jenkins J."/>
            <person name="Shu S."/>
            <person name="Lovell J.T."/>
            <person name="Sreedasyam A."/>
            <person name="Maumus F."/>
            <person name="Tiley G.P."/>
            <person name="Fernandez-Pozo N."/>
            <person name="Barry K."/>
            <person name="Chen C."/>
            <person name="Wang M."/>
            <person name="Lipzen A."/>
            <person name="Daum C."/>
            <person name="Saski C.A."/>
            <person name="Payton A.C."/>
            <person name="Mcbreen J.C."/>
            <person name="Conrad R.E."/>
            <person name="Kollar L.M."/>
            <person name="Olsson S."/>
            <person name="Huttunen S."/>
            <person name="Landis J.B."/>
            <person name="Wickett N.J."/>
            <person name="Johnson M.G."/>
            <person name="Rensing S.A."/>
            <person name="Grimwood J."/>
            <person name="Schmutz J."/>
            <person name="Mcdaniel S.F."/>
        </authorList>
    </citation>
    <scope>NUCLEOTIDE SEQUENCE</scope>
    <source>
        <strain evidence="7">R40</strain>
    </source>
</reference>
<sequence>MDSRPVNLRQRRSWVAPVLIIGAGPAGLATAACLTAKSIPYLVLEREDCSGSLWKYKTYERLHLHLPKQYCQLPLFPFPASYPTYPSCEQFIVYLENYREHFGIHPVYNTKVTLVEYFSAVGYWIVTAEEKPSYNEHVKIVRYLARSVVIATGENGDPYMPSFSGEEKFTGEISHSMTYRSGEKYEGKKVLVVGVGNTGMELALDLANFGAMPTLVARSKIHIMPRDLLGVFSTFDASLKLLKIFPMWFADKILVFLSWLTLGCTDKYNLIRPAEGPLQMKKMTGHTPVLDVGTVAKIRSGHIKVVPAIDQLTEDGATFENGVEEKFDAIIMATGYKCSVTSEWFKVEGEPFEKEEIFNAEWKGRYGLYPVGMSKQGLMGCARDAVHVANCIADLEANRRINPT</sequence>
<evidence type="ECO:0000256" key="1">
    <source>
        <dbReference type="ARBA" id="ARBA00009183"/>
    </source>
</evidence>
<organism evidence="7 8">
    <name type="scientific">Ceratodon purpureus</name>
    <name type="common">Fire moss</name>
    <name type="synonym">Dicranum purpureum</name>
    <dbReference type="NCBI Taxonomy" id="3225"/>
    <lineage>
        <taxon>Eukaryota</taxon>
        <taxon>Viridiplantae</taxon>
        <taxon>Streptophyta</taxon>
        <taxon>Embryophyta</taxon>
        <taxon>Bryophyta</taxon>
        <taxon>Bryophytina</taxon>
        <taxon>Bryopsida</taxon>
        <taxon>Dicranidae</taxon>
        <taxon>Pseudoditrichales</taxon>
        <taxon>Ditrichaceae</taxon>
        <taxon>Ceratodon</taxon>
    </lineage>
</organism>
<keyword evidence="8" id="KW-1185">Reference proteome</keyword>